<dbReference type="Gene3D" id="1.10.1200.10">
    <property type="entry name" value="ACP-like"/>
    <property type="match status" value="1"/>
</dbReference>
<evidence type="ECO:0000256" key="5">
    <source>
        <dbReference type="RuleBase" id="RU003545"/>
    </source>
</evidence>
<sequence>MTTNVGRPDIAFRVKEIVSAQLNVPKDEIENDASFTADLGADSLEVTQIMMLIEDEFWITFPERPVTDLSTVGNTVDFVLAARNAAQTPRCD</sequence>
<dbReference type="GO" id="GO:0009245">
    <property type="term" value="P:lipid A biosynthetic process"/>
    <property type="evidence" value="ECO:0007669"/>
    <property type="project" value="TreeGrafter"/>
</dbReference>
<dbReference type="Proteomes" id="UP000435802">
    <property type="component" value="Unassembled WGS sequence"/>
</dbReference>
<comment type="pathway">
    <text evidence="3 5">Lipid metabolism; fatty acid biosynthesis.</text>
</comment>
<keyword evidence="3" id="KW-0963">Cytoplasm</keyword>
<dbReference type="InterPro" id="IPR009081">
    <property type="entry name" value="PP-bd_ACP"/>
</dbReference>
<protein>
    <recommendedName>
        <fullName evidence="3 4">Acyl carrier protein</fullName>
        <shortName evidence="3">ACP</shortName>
    </recommendedName>
</protein>
<dbReference type="RefSeq" id="WP_160862673.1">
    <property type="nucleotide sequence ID" value="NZ_JAODWE010000022.1"/>
</dbReference>
<comment type="caution">
    <text evidence="7">The sequence shown here is derived from an EMBL/GenBank/DDBJ whole genome shotgun (WGS) entry which is preliminary data.</text>
</comment>
<dbReference type="GO" id="GO:0005829">
    <property type="term" value="C:cytosol"/>
    <property type="evidence" value="ECO:0007669"/>
    <property type="project" value="TreeGrafter"/>
</dbReference>
<feature type="modified residue" description="O-(pantetheine 4'-phosphoryl)serine" evidence="3">
    <location>
        <position position="43"/>
    </location>
</feature>
<accession>A0A6N8SKD0</accession>
<dbReference type="HAMAP" id="MF_01217">
    <property type="entry name" value="Acyl_carrier"/>
    <property type="match status" value="1"/>
</dbReference>
<dbReference type="GO" id="GO:0000035">
    <property type="term" value="F:acyl binding"/>
    <property type="evidence" value="ECO:0007669"/>
    <property type="project" value="TreeGrafter"/>
</dbReference>
<comment type="function">
    <text evidence="3 5">Carrier of the growing fatty acid chain in fatty acid biosynthesis.</text>
</comment>
<evidence type="ECO:0000259" key="6">
    <source>
        <dbReference type="PROSITE" id="PS50075"/>
    </source>
</evidence>
<dbReference type="GO" id="GO:0000036">
    <property type="term" value="F:acyl carrier activity"/>
    <property type="evidence" value="ECO:0007669"/>
    <property type="project" value="UniProtKB-UniRule"/>
</dbReference>
<comment type="similarity">
    <text evidence="3">Belongs to the acyl carrier protein (ACP) family.</text>
</comment>
<comment type="subcellular location">
    <subcellularLocation>
        <location evidence="3">Cytoplasm</location>
    </subcellularLocation>
</comment>
<keyword evidence="8" id="KW-1185">Reference proteome</keyword>
<dbReference type="OrthoDB" id="8421758at2"/>
<dbReference type="PROSITE" id="PS50075">
    <property type="entry name" value="CARRIER"/>
    <property type="match status" value="1"/>
</dbReference>
<dbReference type="NCBIfam" id="TIGR00517">
    <property type="entry name" value="acyl_carrier"/>
    <property type="match status" value="1"/>
</dbReference>
<dbReference type="EMBL" id="WUMK01000017">
    <property type="protein sequence ID" value="MXN49189.1"/>
    <property type="molecule type" value="Genomic_DNA"/>
</dbReference>
<evidence type="ECO:0000256" key="1">
    <source>
        <dbReference type="ARBA" id="ARBA00022450"/>
    </source>
</evidence>
<comment type="PTM">
    <text evidence="5">4'-phosphopantetheine is transferred from CoA to a specific serine of apo-ACP by acpS.</text>
</comment>
<dbReference type="InterPro" id="IPR036736">
    <property type="entry name" value="ACP-like_sf"/>
</dbReference>
<keyword evidence="3" id="KW-0275">Fatty acid biosynthesis</keyword>
<dbReference type="PANTHER" id="PTHR20863">
    <property type="entry name" value="ACYL CARRIER PROTEIN"/>
    <property type="match status" value="1"/>
</dbReference>
<reference evidence="7 8" key="1">
    <citation type="submission" date="2019-12" db="EMBL/GenBank/DDBJ databases">
        <title>Shinella kummerowiae sp. nov., a symbiotic bacterium isolated from root nodules of the herbal legume Kummerowia stipulacea.</title>
        <authorList>
            <person name="Gao J."/>
        </authorList>
    </citation>
    <scope>NUCLEOTIDE SEQUENCE [LARGE SCALE GENOMIC DNA]</scope>
    <source>
        <strain evidence="7 8">CCBAU 25048</strain>
    </source>
</reference>
<dbReference type="InterPro" id="IPR003231">
    <property type="entry name" value="ACP"/>
</dbReference>
<dbReference type="AlphaFoldDB" id="A0A6N8SKD0"/>
<dbReference type="NCBIfam" id="NF002150">
    <property type="entry name" value="PRK00982.1-4"/>
    <property type="match status" value="1"/>
</dbReference>
<evidence type="ECO:0000256" key="3">
    <source>
        <dbReference type="HAMAP-Rule" id="MF_01217"/>
    </source>
</evidence>
<name>A0A6N8SKD0_9HYPH</name>
<organism evidence="7 8">
    <name type="scientific">Shinella kummerowiae</name>
    <dbReference type="NCBI Taxonomy" id="417745"/>
    <lineage>
        <taxon>Bacteria</taxon>
        <taxon>Pseudomonadati</taxon>
        <taxon>Pseudomonadota</taxon>
        <taxon>Alphaproteobacteria</taxon>
        <taxon>Hyphomicrobiales</taxon>
        <taxon>Rhizobiaceae</taxon>
        <taxon>Shinella</taxon>
    </lineage>
</organism>
<evidence type="ECO:0000256" key="4">
    <source>
        <dbReference type="NCBIfam" id="TIGR00517"/>
    </source>
</evidence>
<dbReference type="UniPathway" id="UPA00094"/>
<keyword evidence="2 3" id="KW-0597">Phosphoprotein</keyword>
<feature type="domain" description="Carrier" evidence="6">
    <location>
        <begin position="8"/>
        <end position="83"/>
    </location>
</feature>
<comment type="PTM">
    <text evidence="3">4'-phosphopantetheine is transferred from CoA to a specific serine of apo-ACP by AcpS. This modification is essential for activity because fatty acids are bound in thioester linkage to the sulfhydryl of the prosthetic group.</text>
</comment>
<keyword evidence="3" id="KW-0443">Lipid metabolism</keyword>
<gene>
    <name evidence="3 7" type="primary">acpP</name>
    <name evidence="7" type="ORF">GR138_28730</name>
</gene>
<evidence type="ECO:0000313" key="8">
    <source>
        <dbReference type="Proteomes" id="UP000435802"/>
    </source>
</evidence>
<keyword evidence="3" id="KW-0276">Fatty acid metabolism</keyword>
<dbReference type="NCBIfam" id="NF002148">
    <property type="entry name" value="PRK00982.1-2"/>
    <property type="match status" value="1"/>
</dbReference>
<evidence type="ECO:0000256" key="2">
    <source>
        <dbReference type="ARBA" id="ARBA00022553"/>
    </source>
</evidence>
<proteinExistence type="inferred from homology"/>
<dbReference type="Pfam" id="PF00550">
    <property type="entry name" value="PP-binding"/>
    <property type="match status" value="1"/>
</dbReference>
<dbReference type="GO" id="GO:0016020">
    <property type="term" value="C:membrane"/>
    <property type="evidence" value="ECO:0007669"/>
    <property type="project" value="GOC"/>
</dbReference>
<keyword evidence="3" id="KW-0444">Lipid biosynthesis</keyword>
<evidence type="ECO:0000313" key="7">
    <source>
        <dbReference type="EMBL" id="MXN49189.1"/>
    </source>
</evidence>
<dbReference type="SUPFAM" id="SSF47336">
    <property type="entry name" value="ACP-like"/>
    <property type="match status" value="1"/>
</dbReference>
<dbReference type="PANTHER" id="PTHR20863:SF76">
    <property type="entry name" value="CARRIER DOMAIN-CONTAINING PROTEIN"/>
    <property type="match status" value="1"/>
</dbReference>
<keyword evidence="1 3" id="KW-0596">Phosphopantetheine</keyword>